<dbReference type="EMBL" id="LN999010">
    <property type="protein sequence ID" value="CUX77533.1"/>
    <property type="molecule type" value="Genomic_DNA"/>
</dbReference>
<keyword evidence="5" id="KW-1185">Reference proteome</keyword>
<protein>
    <submittedName>
        <fullName evidence="2">Membrane-associated metallopeptidase</fullName>
    </submittedName>
</protein>
<keyword evidence="1" id="KW-1133">Transmembrane helix</keyword>
<feature type="transmembrane region" description="Helical" evidence="1">
    <location>
        <begin position="127"/>
        <end position="150"/>
    </location>
</feature>
<evidence type="ECO:0000313" key="5">
    <source>
        <dbReference type="Proteomes" id="UP000250189"/>
    </source>
</evidence>
<evidence type="ECO:0000313" key="3">
    <source>
        <dbReference type="EMBL" id="CUX77533.1"/>
    </source>
</evidence>
<feature type="transmembrane region" description="Helical" evidence="1">
    <location>
        <begin position="183"/>
        <end position="205"/>
    </location>
</feature>
<feature type="transmembrane region" description="Helical" evidence="1">
    <location>
        <begin position="102"/>
        <end position="121"/>
    </location>
</feature>
<dbReference type="EMBL" id="CP015193">
    <property type="protein sequence ID" value="ASJ16559.1"/>
    <property type="molecule type" value="Genomic_DNA"/>
</dbReference>
<reference evidence="3" key="2">
    <citation type="submission" date="2016-01" db="EMBL/GenBank/DDBJ databases">
        <authorList>
            <person name="Oliw E.H."/>
        </authorList>
    </citation>
    <scope>NUCLEOTIDE SEQUENCE</scope>
    <source>
        <strain evidence="3">1</strain>
    </source>
</reference>
<dbReference type="InterPro" id="IPR021683">
    <property type="entry name" value="DUF3267"/>
</dbReference>
<dbReference type="GeneID" id="33322002"/>
<name>A0A160VRD6_9EURY</name>
<dbReference type="KEGG" id="tch:CHITON_0754"/>
<keyword evidence="1" id="KW-0472">Membrane</keyword>
<dbReference type="STRING" id="54262.CHITON_0754"/>
<evidence type="ECO:0000256" key="1">
    <source>
        <dbReference type="SAM" id="Phobius"/>
    </source>
</evidence>
<evidence type="ECO:0000313" key="4">
    <source>
        <dbReference type="Proteomes" id="UP000093069"/>
    </source>
</evidence>
<dbReference type="Pfam" id="PF11667">
    <property type="entry name" value="DUF3267"/>
    <property type="match status" value="1"/>
</dbReference>
<proteinExistence type="predicted"/>
<feature type="transmembrane region" description="Helical" evidence="1">
    <location>
        <begin position="9"/>
        <end position="29"/>
    </location>
</feature>
<evidence type="ECO:0000313" key="2">
    <source>
        <dbReference type="EMBL" id="ASJ16559.1"/>
    </source>
</evidence>
<dbReference type="AlphaFoldDB" id="A0A160VRD6"/>
<accession>A0A160VRD6</accession>
<dbReference type="Proteomes" id="UP000250189">
    <property type="component" value="Chromosome"/>
</dbReference>
<dbReference type="Proteomes" id="UP000093069">
    <property type="component" value="Chromosome I"/>
</dbReference>
<keyword evidence="1" id="KW-0812">Transmembrane</keyword>
<organism evidence="3 4">
    <name type="scientific">Thermococcus chitonophagus</name>
    <dbReference type="NCBI Taxonomy" id="54262"/>
    <lineage>
        <taxon>Archaea</taxon>
        <taxon>Methanobacteriati</taxon>
        <taxon>Methanobacteriota</taxon>
        <taxon>Thermococci</taxon>
        <taxon>Thermococcales</taxon>
        <taxon>Thermococcaceae</taxon>
        <taxon>Thermococcus</taxon>
    </lineage>
</organism>
<dbReference type="RefSeq" id="WP_068576899.1">
    <property type="nucleotide sequence ID" value="NZ_CP015193.1"/>
</dbReference>
<gene>
    <name evidence="2" type="ORF">A3L04_05460</name>
    <name evidence="3" type="ORF">CHITON_0754</name>
</gene>
<feature type="transmembrane region" description="Helical" evidence="1">
    <location>
        <begin position="49"/>
        <end position="71"/>
    </location>
</feature>
<reference evidence="4" key="1">
    <citation type="submission" date="2016-01" db="EMBL/GenBank/DDBJ databases">
        <authorList>
            <person name="Vorgias C.E."/>
        </authorList>
    </citation>
    <scope>NUCLEOTIDE SEQUENCE [LARGE SCALE GENOMIC DNA]</scope>
</reference>
<sequence length="208" mass="22973">MGELNLREYTWDIISLYFILFFLSAKLAQVVVGDVGVEMSSISDVLRHVLLPLAVLVILHEGLHAVAFKLLGARVKFGVAMVTKIDIAPYVSTNMKIKARDFIKATLAPLFILSPITLILAKLFNSFFWAFIFVLNTAGSVGDIIVALTLMKMPKDALIWDEGTVMVSTHDFPRPYPRIVSTALKLGLIGLVVIFISNVEFVVVYSNG</sequence>
<dbReference type="OrthoDB" id="99896at2157"/>
<reference evidence="2 5" key="3">
    <citation type="submission" date="2016-04" db="EMBL/GenBank/DDBJ databases">
        <title>Complete genome sequence of Thermococcus chitonophagus type strain GC74.</title>
        <authorList>
            <person name="Oger P.M."/>
        </authorList>
    </citation>
    <scope>NUCLEOTIDE SEQUENCE [LARGE SCALE GENOMIC DNA]</scope>
    <source>
        <strain evidence="2 5">GC74</strain>
    </source>
</reference>